<dbReference type="Proteomes" id="UP001153331">
    <property type="component" value="Unassembled WGS sequence"/>
</dbReference>
<comment type="caution">
    <text evidence="1">The sequence shown here is derived from an EMBL/GenBank/DDBJ whole genome shotgun (WGS) entry which is preliminary data.</text>
</comment>
<evidence type="ECO:0000313" key="1">
    <source>
        <dbReference type="EMBL" id="KAJ8117405.1"/>
    </source>
</evidence>
<gene>
    <name evidence="1" type="ORF">OPT61_g1391</name>
</gene>
<name>A0ACC2IQC1_9PLEO</name>
<sequence>MSSTSPPSVEHPSLGKIRGLFLENNTIEQFRGIPFGHVPTRWTDSVLLRGKLSQDAYDATRHGPICPQGDGGQEMDASLVGDVNLQADAVMQSETECLNLVITRPVGLSKDTSVPILQSLQNAVLIKASRLSASPSNSYRLSIFGFLASATAGISGNFGLKDQICAFKWIRKNIEGFGGCPDSVTAFGESAGAISLSTLLATREPLFSRVILMSGDVSLRRPRTTAWQDTLLRKNLKHLGLENLSLSEAIEELRKISAEDIVHAIPLIQHWSPTLDQTFLSGLRQGDFYIDNTWCNHVMIGEMAEDGTILRSRYLDDPKAYEKTMLACDDFLDEEISCQIQKAYDLGATEPFTGMLKLISELRFYLPVIAAAKGLRFSKNVQVHEYHIHQTNPFEGAFHGFASHVLDLGYLLRNFDPWLDEAGLNFGKRMLAIWVGFAYGENESQSDTLALGPNHEIAYSSSEEYDQRHRHGRARLLLAIGLDKCVVLGERLQGVTNPEL</sequence>
<dbReference type="EMBL" id="JAPHNI010000054">
    <property type="protein sequence ID" value="KAJ8117405.1"/>
    <property type="molecule type" value="Genomic_DNA"/>
</dbReference>
<evidence type="ECO:0000313" key="2">
    <source>
        <dbReference type="Proteomes" id="UP001153331"/>
    </source>
</evidence>
<keyword evidence="2" id="KW-1185">Reference proteome</keyword>
<accession>A0ACC2IQC1</accession>
<organism evidence="1 2">
    <name type="scientific">Boeremia exigua</name>
    <dbReference type="NCBI Taxonomy" id="749465"/>
    <lineage>
        <taxon>Eukaryota</taxon>
        <taxon>Fungi</taxon>
        <taxon>Dikarya</taxon>
        <taxon>Ascomycota</taxon>
        <taxon>Pezizomycotina</taxon>
        <taxon>Dothideomycetes</taxon>
        <taxon>Pleosporomycetidae</taxon>
        <taxon>Pleosporales</taxon>
        <taxon>Pleosporineae</taxon>
        <taxon>Didymellaceae</taxon>
        <taxon>Boeremia</taxon>
    </lineage>
</organism>
<proteinExistence type="predicted"/>
<reference evidence="1" key="1">
    <citation type="submission" date="2022-11" db="EMBL/GenBank/DDBJ databases">
        <title>Genome Sequence of Boeremia exigua.</title>
        <authorList>
            <person name="Buettner E."/>
        </authorList>
    </citation>
    <scope>NUCLEOTIDE SEQUENCE</scope>
    <source>
        <strain evidence="1">CU02</strain>
    </source>
</reference>
<protein>
    <submittedName>
        <fullName evidence="1">Uncharacterized protein</fullName>
    </submittedName>
</protein>